<feature type="domain" description="Integrase catalytic" evidence="2">
    <location>
        <begin position="28"/>
        <end position="140"/>
    </location>
</feature>
<dbReference type="Gene3D" id="3.30.420.10">
    <property type="entry name" value="Ribonuclease H-like superfamily/Ribonuclease H"/>
    <property type="match status" value="1"/>
</dbReference>
<evidence type="ECO:0000313" key="4">
    <source>
        <dbReference type="Proteomes" id="UP000765509"/>
    </source>
</evidence>
<dbReference type="Proteomes" id="UP000765509">
    <property type="component" value="Unassembled WGS sequence"/>
</dbReference>
<accession>A0A9Q3C6K5</accession>
<name>A0A9Q3C6K5_9BASI</name>
<organism evidence="3 4">
    <name type="scientific">Austropuccinia psidii MF-1</name>
    <dbReference type="NCBI Taxonomy" id="1389203"/>
    <lineage>
        <taxon>Eukaryota</taxon>
        <taxon>Fungi</taxon>
        <taxon>Dikarya</taxon>
        <taxon>Basidiomycota</taxon>
        <taxon>Pucciniomycotina</taxon>
        <taxon>Pucciniomycetes</taxon>
        <taxon>Pucciniales</taxon>
        <taxon>Sphaerophragmiaceae</taxon>
        <taxon>Austropuccinia</taxon>
    </lineage>
</organism>
<dbReference type="PANTHER" id="PTHR37984">
    <property type="entry name" value="PROTEIN CBG26694"/>
    <property type="match status" value="1"/>
</dbReference>
<dbReference type="InterPro" id="IPR001584">
    <property type="entry name" value="Integrase_cat-core"/>
</dbReference>
<dbReference type="OrthoDB" id="2273864at2759"/>
<keyword evidence="4" id="KW-1185">Reference proteome</keyword>
<dbReference type="PANTHER" id="PTHR37984:SF5">
    <property type="entry name" value="PROTEIN NYNRIN-LIKE"/>
    <property type="match status" value="1"/>
</dbReference>
<keyword evidence="1" id="KW-0694">RNA-binding</keyword>
<evidence type="ECO:0000256" key="1">
    <source>
        <dbReference type="ARBA" id="ARBA00022884"/>
    </source>
</evidence>
<dbReference type="InterPro" id="IPR012337">
    <property type="entry name" value="RNaseH-like_sf"/>
</dbReference>
<proteinExistence type="predicted"/>
<dbReference type="AlphaFoldDB" id="A0A9Q3C6K5"/>
<reference evidence="3" key="1">
    <citation type="submission" date="2021-03" db="EMBL/GenBank/DDBJ databases">
        <title>Draft genome sequence of rust myrtle Austropuccinia psidii MF-1, a brazilian biotype.</title>
        <authorList>
            <person name="Quecine M.C."/>
            <person name="Pachon D.M.R."/>
            <person name="Bonatelli M.L."/>
            <person name="Correr F.H."/>
            <person name="Franceschini L.M."/>
            <person name="Leite T.F."/>
            <person name="Margarido G.R.A."/>
            <person name="Almeida C.A."/>
            <person name="Ferrarezi J.A."/>
            <person name="Labate C.A."/>
        </authorList>
    </citation>
    <scope>NUCLEOTIDE SEQUENCE</scope>
    <source>
        <strain evidence="3">MF-1</strain>
    </source>
</reference>
<gene>
    <name evidence="3" type="ORF">O181_017148</name>
</gene>
<dbReference type="GO" id="GO:0015074">
    <property type="term" value="P:DNA integration"/>
    <property type="evidence" value="ECO:0007669"/>
    <property type="project" value="InterPro"/>
</dbReference>
<dbReference type="GO" id="GO:0003723">
    <property type="term" value="F:RNA binding"/>
    <property type="evidence" value="ECO:0007669"/>
    <property type="project" value="UniProtKB-KW"/>
</dbReference>
<dbReference type="InterPro" id="IPR036397">
    <property type="entry name" value="RNaseH_sf"/>
</dbReference>
<dbReference type="InterPro" id="IPR050951">
    <property type="entry name" value="Retrovirus_Pol_polyprotein"/>
</dbReference>
<comment type="caution">
    <text evidence="3">The sequence shown here is derived from an EMBL/GenBank/DDBJ whole genome shotgun (WGS) entry which is preliminary data.</text>
</comment>
<dbReference type="GO" id="GO:0005634">
    <property type="term" value="C:nucleus"/>
    <property type="evidence" value="ECO:0007669"/>
    <property type="project" value="UniProtKB-ARBA"/>
</dbReference>
<evidence type="ECO:0000313" key="3">
    <source>
        <dbReference type="EMBL" id="MBW0477433.1"/>
    </source>
</evidence>
<evidence type="ECO:0000259" key="2">
    <source>
        <dbReference type="PROSITE" id="PS50994"/>
    </source>
</evidence>
<sequence>MKINTCDRFKKANRKHGKEYGLLQHIEEPQNPWEIIKMDWVTGLIPGGKEHYNACLVIVDRFRKSSRCLPCHKEDTGMDTALLFWNKIISKCGMTRIIISNRDPIFTSEFWTNLYYMLGSKLSFSTAYHSQTDGLAERMI</sequence>
<dbReference type="PROSITE" id="PS50994">
    <property type="entry name" value="INTEGRASE"/>
    <property type="match status" value="1"/>
</dbReference>
<dbReference type="EMBL" id="AVOT02004809">
    <property type="protein sequence ID" value="MBW0477433.1"/>
    <property type="molecule type" value="Genomic_DNA"/>
</dbReference>
<protein>
    <recommendedName>
        <fullName evidence="2">Integrase catalytic domain-containing protein</fullName>
    </recommendedName>
</protein>
<dbReference type="SUPFAM" id="SSF53098">
    <property type="entry name" value="Ribonuclease H-like"/>
    <property type="match status" value="1"/>
</dbReference>